<reference evidence="4" key="1">
    <citation type="submission" date="2017-02" db="UniProtKB">
        <authorList>
            <consortium name="WormBaseParasite"/>
        </authorList>
    </citation>
    <scope>IDENTIFICATION</scope>
</reference>
<sequence length="87" mass="10013">MELNQKKIEIQESIAMRIRASARRMSEVEHIKLTNQGLLLMMVNGYVMKKICKTTTGIPFNGWNCEEILQQNLTLAKIARSHILDII</sequence>
<protein>
    <submittedName>
        <fullName evidence="4">Transcriptional regulator</fullName>
    </submittedName>
</protein>
<evidence type="ECO:0000313" key="3">
    <source>
        <dbReference type="Proteomes" id="UP000274756"/>
    </source>
</evidence>
<proteinExistence type="predicted"/>
<evidence type="ECO:0000313" key="2">
    <source>
        <dbReference type="Proteomes" id="UP000038040"/>
    </source>
</evidence>
<gene>
    <name evidence="1" type="ORF">DME_LOCUS2893</name>
</gene>
<dbReference type="Proteomes" id="UP000274756">
    <property type="component" value="Unassembled WGS sequence"/>
</dbReference>
<name>A0A0N4UMR6_DRAME</name>
<dbReference type="WBParaSite" id="DME_0000915601-mRNA-1">
    <property type="protein sequence ID" value="DME_0000915601-mRNA-1"/>
    <property type="gene ID" value="DME_0000915601"/>
</dbReference>
<dbReference type="Proteomes" id="UP000038040">
    <property type="component" value="Unplaced"/>
</dbReference>
<accession>A0A0N4UMR6</accession>
<evidence type="ECO:0000313" key="1">
    <source>
        <dbReference type="EMBL" id="VDN52920.1"/>
    </source>
</evidence>
<organism evidence="2 4">
    <name type="scientific">Dracunculus medinensis</name>
    <name type="common">Guinea worm</name>
    <dbReference type="NCBI Taxonomy" id="318479"/>
    <lineage>
        <taxon>Eukaryota</taxon>
        <taxon>Metazoa</taxon>
        <taxon>Ecdysozoa</taxon>
        <taxon>Nematoda</taxon>
        <taxon>Chromadorea</taxon>
        <taxon>Rhabditida</taxon>
        <taxon>Spirurina</taxon>
        <taxon>Dracunculoidea</taxon>
        <taxon>Dracunculidae</taxon>
        <taxon>Dracunculus</taxon>
    </lineage>
</organism>
<dbReference type="AlphaFoldDB" id="A0A0N4UMR6"/>
<evidence type="ECO:0000313" key="4">
    <source>
        <dbReference type="WBParaSite" id="DME_0000915601-mRNA-1"/>
    </source>
</evidence>
<dbReference type="EMBL" id="UYYG01000087">
    <property type="protein sequence ID" value="VDN52920.1"/>
    <property type="molecule type" value="Genomic_DNA"/>
</dbReference>
<keyword evidence="3" id="KW-1185">Reference proteome</keyword>
<reference evidence="1 3" key="2">
    <citation type="submission" date="2018-11" db="EMBL/GenBank/DDBJ databases">
        <authorList>
            <consortium name="Pathogen Informatics"/>
        </authorList>
    </citation>
    <scope>NUCLEOTIDE SEQUENCE [LARGE SCALE GENOMIC DNA]</scope>
</reference>